<dbReference type="GO" id="GO:0042274">
    <property type="term" value="P:ribosomal small subunit biogenesis"/>
    <property type="evidence" value="ECO:0007669"/>
    <property type="project" value="TreeGrafter"/>
</dbReference>
<feature type="compositionally biased region" description="Polar residues" evidence="4">
    <location>
        <begin position="271"/>
        <end position="291"/>
    </location>
</feature>
<feature type="region of interest" description="Disordered" evidence="4">
    <location>
        <begin position="106"/>
        <end position="440"/>
    </location>
</feature>
<feature type="domain" description="Ribosomal RNA-processing protein 14/surfeit locus protein 6 C-terminal" evidence="5">
    <location>
        <begin position="205"/>
        <end position="412"/>
    </location>
</feature>
<accession>A0A9P7UWJ3</accession>
<evidence type="ECO:0000256" key="4">
    <source>
        <dbReference type="SAM" id="MobiDB-lite"/>
    </source>
</evidence>
<dbReference type="InterPro" id="IPR007019">
    <property type="entry name" value="SURF6"/>
</dbReference>
<keyword evidence="3" id="KW-0539">Nucleus</keyword>
<name>A0A9P7UWJ3_9AGAR</name>
<evidence type="ECO:0000313" key="7">
    <source>
        <dbReference type="EMBL" id="KAG7095961.1"/>
    </source>
</evidence>
<evidence type="ECO:0008006" key="9">
    <source>
        <dbReference type="Google" id="ProtNLM"/>
    </source>
</evidence>
<feature type="region of interest" description="Disordered" evidence="4">
    <location>
        <begin position="1"/>
        <end position="22"/>
    </location>
</feature>
<dbReference type="Proteomes" id="UP001049176">
    <property type="component" value="Chromosome 3"/>
</dbReference>
<evidence type="ECO:0000259" key="6">
    <source>
        <dbReference type="Pfam" id="PF15459"/>
    </source>
</evidence>
<feature type="compositionally biased region" description="Basic residues" evidence="4">
    <location>
        <begin position="1"/>
        <end position="10"/>
    </location>
</feature>
<organism evidence="7 8">
    <name type="scientific">Marasmius oreades</name>
    <name type="common">fairy-ring Marasmius</name>
    <dbReference type="NCBI Taxonomy" id="181124"/>
    <lineage>
        <taxon>Eukaryota</taxon>
        <taxon>Fungi</taxon>
        <taxon>Dikarya</taxon>
        <taxon>Basidiomycota</taxon>
        <taxon>Agaricomycotina</taxon>
        <taxon>Agaricomycetes</taxon>
        <taxon>Agaricomycetidae</taxon>
        <taxon>Agaricales</taxon>
        <taxon>Marasmiineae</taxon>
        <taxon>Marasmiaceae</taxon>
        <taxon>Marasmius</taxon>
    </lineage>
</organism>
<evidence type="ECO:0000256" key="2">
    <source>
        <dbReference type="ARBA" id="ARBA00005904"/>
    </source>
</evidence>
<comment type="subcellular location">
    <subcellularLocation>
        <location evidence="1">Nucleus</location>
    </subcellularLocation>
</comment>
<evidence type="ECO:0000313" key="8">
    <source>
        <dbReference type="Proteomes" id="UP001049176"/>
    </source>
</evidence>
<dbReference type="GO" id="GO:0005730">
    <property type="term" value="C:nucleolus"/>
    <property type="evidence" value="ECO:0007669"/>
    <property type="project" value="TreeGrafter"/>
</dbReference>
<dbReference type="EMBL" id="CM032183">
    <property type="protein sequence ID" value="KAG7095961.1"/>
    <property type="molecule type" value="Genomic_DNA"/>
</dbReference>
<dbReference type="AlphaFoldDB" id="A0A9P7UWJ3"/>
<dbReference type="OrthoDB" id="444809at2759"/>
<sequence>MTERVKHIRPRVSALSTTMTSTTPLPTLRASLEKHNETFESLLKLIPAKFYLVQNLTDEQIASKFQKNSKNQKAPKQAIKEASKKARKEKLDPANQKTIVDLQNETAEAQRQAKGKGKRKALSDEEEDGGDDDDVAFDVDIQMDDDDSGVDEEEVDKMDVVDAPLVPMAPTSDIASLREKLHAKMASLRRGNAQRPNGQAGDRDELLEERRRQRAAMRERRRKETREKKKREEEMKGKKAKEKQQNDKVQAVQPKPTKTQLLVPDPKPSVLSYNPHSKLTTVAFSSISQPNGAGPSNPKNARLKTTSDPHQALSQLAARKEKLASLPEEKRKAVEEKERFEKAEARLEGVKVKDDEARLKKAAKRKEKEKAKTKKTWDERKEQLAASTAAKQKKRADNIASRNERRNDKRKGVKIKNKARPGFEGKAFGKGKAKAGGKGK</sequence>
<dbReference type="PANTHER" id="PTHR14369">
    <property type="entry name" value="SURFEIT LOCUS PROTEIN 6"/>
    <property type="match status" value="1"/>
</dbReference>
<dbReference type="Pfam" id="PF04935">
    <property type="entry name" value="SURF6"/>
    <property type="match status" value="1"/>
</dbReference>
<protein>
    <recommendedName>
        <fullName evidence="9">SURF6-domain-containing protein</fullName>
    </recommendedName>
</protein>
<reference evidence="7" key="1">
    <citation type="journal article" date="2021" name="Genome Biol. Evol.">
        <title>The assembled and annotated genome of the fairy-ring fungus Marasmius oreades.</title>
        <authorList>
            <person name="Hiltunen M."/>
            <person name="Ament-Velasquez S.L."/>
            <person name="Johannesson H."/>
        </authorList>
    </citation>
    <scope>NUCLEOTIDE SEQUENCE</scope>
    <source>
        <strain evidence="7">03SP1</strain>
    </source>
</reference>
<dbReference type="InterPro" id="IPR029188">
    <property type="entry name" value="Rrp14_N"/>
</dbReference>
<dbReference type="InterPro" id="IPR029190">
    <property type="entry name" value="Rrp14/SURF6_C"/>
</dbReference>
<dbReference type="GeneID" id="66075722"/>
<feature type="compositionally biased region" description="Acidic residues" evidence="4">
    <location>
        <begin position="124"/>
        <end position="156"/>
    </location>
</feature>
<dbReference type="Pfam" id="PF15459">
    <property type="entry name" value="RRP14"/>
    <property type="match status" value="1"/>
</dbReference>
<feature type="compositionally biased region" description="Basic residues" evidence="4">
    <location>
        <begin position="429"/>
        <end position="440"/>
    </location>
</feature>
<evidence type="ECO:0000259" key="5">
    <source>
        <dbReference type="Pfam" id="PF04935"/>
    </source>
</evidence>
<proteinExistence type="inferred from homology"/>
<comment type="similarity">
    <text evidence="2">Belongs to the SURF6 family.</text>
</comment>
<gene>
    <name evidence="7" type="ORF">E1B28_006646</name>
</gene>
<dbReference type="GO" id="GO:0003677">
    <property type="term" value="F:DNA binding"/>
    <property type="evidence" value="ECO:0007669"/>
    <property type="project" value="TreeGrafter"/>
</dbReference>
<dbReference type="GO" id="GO:0042273">
    <property type="term" value="P:ribosomal large subunit biogenesis"/>
    <property type="evidence" value="ECO:0007669"/>
    <property type="project" value="TreeGrafter"/>
</dbReference>
<feature type="compositionally biased region" description="Basic and acidic residues" evidence="4">
    <location>
        <begin position="318"/>
        <end position="359"/>
    </location>
</feature>
<keyword evidence="8" id="KW-1185">Reference proteome</keyword>
<dbReference type="PANTHER" id="PTHR14369:SF0">
    <property type="entry name" value="SURFEIT LOCUS PROTEIN 6"/>
    <property type="match status" value="1"/>
</dbReference>
<dbReference type="GO" id="GO:0003723">
    <property type="term" value="F:RNA binding"/>
    <property type="evidence" value="ECO:0007669"/>
    <property type="project" value="TreeGrafter"/>
</dbReference>
<feature type="compositionally biased region" description="Basic and acidic residues" evidence="4">
    <location>
        <begin position="366"/>
        <end position="383"/>
    </location>
</feature>
<feature type="compositionally biased region" description="Basic and acidic residues" evidence="4">
    <location>
        <begin position="201"/>
        <end position="246"/>
    </location>
</feature>
<feature type="compositionally biased region" description="Polar residues" evidence="4">
    <location>
        <begin position="297"/>
        <end position="314"/>
    </location>
</feature>
<dbReference type="RefSeq" id="XP_043012431.1">
    <property type="nucleotide sequence ID" value="XM_043151336.1"/>
</dbReference>
<comment type="caution">
    <text evidence="7">The sequence shown here is derived from an EMBL/GenBank/DDBJ whole genome shotgun (WGS) entry which is preliminary data.</text>
</comment>
<feature type="compositionally biased region" description="Basic residues" evidence="4">
    <location>
        <begin position="408"/>
        <end position="419"/>
    </location>
</feature>
<dbReference type="KEGG" id="more:E1B28_006646"/>
<feature type="domain" description="Ribosomal RNA-processing protein 14 N-terminal" evidence="6">
    <location>
        <begin position="31"/>
        <end position="94"/>
    </location>
</feature>
<evidence type="ECO:0000256" key="1">
    <source>
        <dbReference type="ARBA" id="ARBA00004123"/>
    </source>
</evidence>
<evidence type="ECO:0000256" key="3">
    <source>
        <dbReference type="ARBA" id="ARBA00023242"/>
    </source>
</evidence>